<evidence type="ECO:0000256" key="3">
    <source>
        <dbReference type="ARBA" id="ARBA00022576"/>
    </source>
</evidence>
<dbReference type="Gene3D" id="3.40.640.10">
    <property type="entry name" value="Type I PLP-dependent aspartate aminotransferase-like (Major domain)"/>
    <property type="match status" value="1"/>
</dbReference>
<keyword evidence="4 6" id="KW-0808">Transferase</keyword>
<dbReference type="RefSeq" id="WP_284919858.1">
    <property type="nucleotide sequence ID" value="NZ_CP126980.1"/>
</dbReference>
<protein>
    <recommendedName>
        <fullName evidence="6">Aminotransferase</fullName>
        <ecNumber evidence="6">2.6.1.-</ecNumber>
    </recommendedName>
</protein>
<evidence type="ECO:0000256" key="4">
    <source>
        <dbReference type="ARBA" id="ARBA00022679"/>
    </source>
</evidence>
<keyword evidence="9" id="KW-1185">Reference proteome</keyword>
<keyword evidence="3 6" id="KW-0032">Aminotransferase</keyword>
<proteinExistence type="inferred from homology"/>
<comment type="similarity">
    <text evidence="2 6">Belongs to the class-I pyridoxal-phosphate-dependent aminotransferase family.</text>
</comment>
<gene>
    <name evidence="8" type="ORF">ACTOB_002077</name>
</gene>
<dbReference type="PROSITE" id="PS00105">
    <property type="entry name" value="AA_TRANSFER_CLASS_1"/>
    <property type="match status" value="1"/>
</dbReference>
<dbReference type="InterPro" id="IPR015421">
    <property type="entry name" value="PyrdxlP-dep_Trfase_major"/>
</dbReference>
<evidence type="ECO:0000313" key="9">
    <source>
        <dbReference type="Proteomes" id="UP001240150"/>
    </source>
</evidence>
<dbReference type="Pfam" id="PF00155">
    <property type="entry name" value="Aminotran_1_2"/>
    <property type="match status" value="1"/>
</dbReference>
<name>A0ABY8WN69_9ACTN</name>
<evidence type="ECO:0000256" key="2">
    <source>
        <dbReference type="ARBA" id="ARBA00007441"/>
    </source>
</evidence>
<dbReference type="InterPro" id="IPR004839">
    <property type="entry name" value="Aminotransferase_I/II_large"/>
</dbReference>
<dbReference type="InterPro" id="IPR050596">
    <property type="entry name" value="AspAT/PAT-like"/>
</dbReference>
<evidence type="ECO:0000256" key="1">
    <source>
        <dbReference type="ARBA" id="ARBA00001933"/>
    </source>
</evidence>
<dbReference type="EC" id="2.6.1.-" evidence="6"/>
<dbReference type="GO" id="GO:0008483">
    <property type="term" value="F:transaminase activity"/>
    <property type="evidence" value="ECO:0007669"/>
    <property type="project" value="UniProtKB-KW"/>
</dbReference>
<keyword evidence="5" id="KW-0663">Pyridoxal phosphate</keyword>
<dbReference type="InterPro" id="IPR015424">
    <property type="entry name" value="PyrdxlP-dep_Trfase"/>
</dbReference>
<organism evidence="8 9">
    <name type="scientific">Actinoplanes oblitus</name>
    <dbReference type="NCBI Taxonomy" id="3040509"/>
    <lineage>
        <taxon>Bacteria</taxon>
        <taxon>Bacillati</taxon>
        <taxon>Actinomycetota</taxon>
        <taxon>Actinomycetes</taxon>
        <taxon>Micromonosporales</taxon>
        <taxon>Micromonosporaceae</taxon>
        <taxon>Actinoplanes</taxon>
    </lineage>
</organism>
<evidence type="ECO:0000259" key="7">
    <source>
        <dbReference type="Pfam" id="PF00155"/>
    </source>
</evidence>
<dbReference type="EMBL" id="CP126980">
    <property type="protein sequence ID" value="WIM98476.1"/>
    <property type="molecule type" value="Genomic_DNA"/>
</dbReference>
<dbReference type="CDD" id="cd00609">
    <property type="entry name" value="AAT_like"/>
    <property type="match status" value="1"/>
</dbReference>
<reference evidence="8 9" key="1">
    <citation type="submission" date="2023-06" db="EMBL/GenBank/DDBJ databases">
        <authorList>
            <person name="Yushchuk O."/>
            <person name="Binda E."/>
            <person name="Ruckert-Reed C."/>
            <person name="Fedorenko V."/>
            <person name="Kalinowski J."/>
            <person name="Marinelli F."/>
        </authorList>
    </citation>
    <scope>NUCLEOTIDE SEQUENCE [LARGE SCALE GENOMIC DNA]</scope>
    <source>
        <strain evidence="8 9">NRRL 3884</strain>
    </source>
</reference>
<feature type="domain" description="Aminotransferase class I/classII large" evidence="7">
    <location>
        <begin position="32"/>
        <end position="383"/>
    </location>
</feature>
<sequence>MKLSQRAQSVEPFHAMAFGERAGTLEAAGHRVIRLGLGEPDFGAPPAVREAMREAMDGRPLPYTPAFGLPALRAAIAGFYRDRHGVTVDPARIAVTPGASGALLLAAAATTDPGDEVILADPSYPCNRRLVETFGGRVVTVATTPGSRYQLDTAAVDSAWTGRTSAVMVASPANPTGTSIPFGELVEVCHRAAARGAWRIVDEIYLDLADPSPDGTPPRTILTADPDAIVINSFSKYFGMTGWRLGWCVLPPALVPAVERLAMNYFLCASTPAQIAALSCFTPESLAVCESRRQELAARRAIALAGLAEIGLPVPVPPDGAFYIYFDVSATGLTAWDFCRRALDEAHVAVTPGRDFGAATADTHVRLSYTASRADLQEGLHRLGEFLRTLARP</sequence>
<evidence type="ECO:0000313" key="8">
    <source>
        <dbReference type="EMBL" id="WIM98476.1"/>
    </source>
</evidence>
<dbReference type="PANTHER" id="PTHR46383:SF2">
    <property type="entry name" value="AMINOTRANSFERASE"/>
    <property type="match status" value="1"/>
</dbReference>
<evidence type="ECO:0000256" key="5">
    <source>
        <dbReference type="ARBA" id="ARBA00022898"/>
    </source>
</evidence>
<dbReference type="SUPFAM" id="SSF53383">
    <property type="entry name" value="PLP-dependent transferases"/>
    <property type="match status" value="1"/>
</dbReference>
<dbReference type="PANTHER" id="PTHR46383">
    <property type="entry name" value="ASPARTATE AMINOTRANSFERASE"/>
    <property type="match status" value="1"/>
</dbReference>
<dbReference type="InterPro" id="IPR004838">
    <property type="entry name" value="NHTrfase_class1_PyrdxlP-BS"/>
</dbReference>
<evidence type="ECO:0000256" key="6">
    <source>
        <dbReference type="RuleBase" id="RU000481"/>
    </source>
</evidence>
<dbReference type="Proteomes" id="UP001240150">
    <property type="component" value="Chromosome"/>
</dbReference>
<comment type="cofactor">
    <cofactor evidence="1 6">
        <name>pyridoxal 5'-phosphate</name>
        <dbReference type="ChEBI" id="CHEBI:597326"/>
    </cofactor>
</comment>
<accession>A0ABY8WN69</accession>